<feature type="compositionally biased region" description="Low complexity" evidence="1">
    <location>
        <begin position="70"/>
        <end position="82"/>
    </location>
</feature>
<dbReference type="Proteomes" id="UP001139031">
    <property type="component" value="Unassembled WGS sequence"/>
</dbReference>
<reference evidence="3" key="1">
    <citation type="submission" date="2021-08" db="EMBL/GenBank/DDBJ databases">
        <authorList>
            <person name="Stevens D.C."/>
        </authorList>
    </citation>
    <scope>NUCLEOTIDE SEQUENCE</scope>
    <source>
        <strain evidence="3">DSM 53165</strain>
    </source>
</reference>
<evidence type="ECO:0000256" key="2">
    <source>
        <dbReference type="SAM" id="SignalP"/>
    </source>
</evidence>
<feature type="chain" id="PRO_5045560927" description="Lipoprotein" evidence="2">
    <location>
        <begin position="20"/>
        <end position="277"/>
    </location>
</feature>
<proteinExistence type="predicted"/>
<keyword evidence="4" id="KW-1185">Reference proteome</keyword>
<feature type="region of interest" description="Disordered" evidence="1">
    <location>
        <begin position="35"/>
        <end position="97"/>
    </location>
</feature>
<feature type="compositionally biased region" description="Acidic residues" evidence="1">
    <location>
        <begin position="55"/>
        <end position="69"/>
    </location>
</feature>
<dbReference type="PROSITE" id="PS51257">
    <property type="entry name" value="PROKAR_LIPOPROTEIN"/>
    <property type="match status" value="1"/>
</dbReference>
<sequence>MPNKFAGMGLMFALLLACAEGSVSDSGSVYLPTTNPTSVSAGSNSNGSNSNSDGDGSEGDSDGTSEDSSEPTTSTPDPVTTNPGTTGMPAGVCGDGNVDPEEECDGESLVGSTCMTEGYGAGTLVCGPDCKLFTDGCYTCGDNIVHMAEACDGTNFNGKSCQSLGYGGGNLVCAANCKSIETSGCTPLASCGNGVLEGAEQCDGGQLGGQSCISLGYDQGALGCSPSCTLDTSGCETLNCAGQGEFCIFDENNPQSNCCPAGVKDNILGICDIIICF</sequence>
<evidence type="ECO:0008006" key="5">
    <source>
        <dbReference type="Google" id="ProtNLM"/>
    </source>
</evidence>
<feature type="signal peptide" evidence="2">
    <location>
        <begin position="1"/>
        <end position="19"/>
    </location>
</feature>
<evidence type="ECO:0000313" key="3">
    <source>
        <dbReference type="EMBL" id="MBZ5707774.1"/>
    </source>
</evidence>
<protein>
    <recommendedName>
        <fullName evidence="5">Lipoprotein</fullName>
    </recommendedName>
</protein>
<evidence type="ECO:0000256" key="1">
    <source>
        <dbReference type="SAM" id="MobiDB-lite"/>
    </source>
</evidence>
<dbReference type="EMBL" id="JAIRAU010000001">
    <property type="protein sequence ID" value="MBZ5707774.1"/>
    <property type="molecule type" value="Genomic_DNA"/>
</dbReference>
<organism evidence="3 4">
    <name type="scientific">Nannocystis pusilla</name>
    <dbReference type="NCBI Taxonomy" id="889268"/>
    <lineage>
        <taxon>Bacteria</taxon>
        <taxon>Pseudomonadati</taxon>
        <taxon>Myxococcota</taxon>
        <taxon>Polyangia</taxon>
        <taxon>Nannocystales</taxon>
        <taxon>Nannocystaceae</taxon>
        <taxon>Nannocystis</taxon>
    </lineage>
</organism>
<evidence type="ECO:0000313" key="4">
    <source>
        <dbReference type="Proteomes" id="UP001139031"/>
    </source>
</evidence>
<keyword evidence="2" id="KW-0732">Signal</keyword>
<feature type="compositionally biased region" description="Low complexity" evidence="1">
    <location>
        <begin position="37"/>
        <end position="54"/>
    </location>
</feature>
<dbReference type="RefSeq" id="WP_224189537.1">
    <property type="nucleotide sequence ID" value="NZ_JAIRAU010000001.1"/>
</dbReference>
<gene>
    <name evidence="3" type="ORF">K7C98_00785</name>
</gene>
<accession>A0ABS7THT6</accession>
<comment type="caution">
    <text evidence="3">The sequence shown here is derived from an EMBL/GenBank/DDBJ whole genome shotgun (WGS) entry which is preliminary data.</text>
</comment>
<name>A0ABS7THT6_9BACT</name>